<dbReference type="GO" id="GO:0017108">
    <property type="term" value="F:5'-flap endonuclease activity"/>
    <property type="evidence" value="ECO:0000318"/>
    <property type="project" value="GO_Central"/>
</dbReference>
<dbReference type="GO" id="GO:0046872">
    <property type="term" value="F:metal ion binding"/>
    <property type="evidence" value="ECO:0007669"/>
    <property type="project" value="UniProtKB-KW"/>
</dbReference>
<evidence type="ECO:0000256" key="3">
    <source>
        <dbReference type="ARBA" id="ARBA00022723"/>
    </source>
</evidence>
<keyword evidence="4" id="KW-0378">Hydrolase</keyword>
<dbReference type="SMR" id="Q22418"/>
<dbReference type="EMBL" id="BX284603">
    <property type="protein sequence ID" value="CCD65214.1"/>
    <property type="molecule type" value="Genomic_DNA"/>
</dbReference>
<dbReference type="InterPro" id="IPR006084">
    <property type="entry name" value="XPG/Rad2"/>
</dbReference>
<reference evidence="8 9" key="1">
    <citation type="journal article" date="1998" name="Science">
        <title>Genome sequence of the nematode C. elegans: a platform for investigating biology.</title>
        <authorList>
            <consortium name="The C. elegans sequencing consortium"/>
            <person name="Sulson J.E."/>
            <person name="Waterston R."/>
        </authorList>
    </citation>
    <scope>NUCLEOTIDE SEQUENCE [LARGE SCALE GENOMIC DNA]</scope>
    <source>
        <strain evidence="8 9">Bristol N2</strain>
    </source>
</reference>
<dbReference type="Pfam" id="PF00867">
    <property type="entry name" value="XPG_I"/>
    <property type="match status" value="1"/>
</dbReference>
<evidence type="ECO:0000259" key="7">
    <source>
        <dbReference type="SMART" id="SM00485"/>
    </source>
</evidence>
<dbReference type="UCSC" id="T12A2.8.1">
    <property type="organism name" value="c. elegans"/>
</dbReference>
<dbReference type="GO" id="GO:0008630">
    <property type="term" value="P:intrinsic apoptotic signaling pathway in response to DNA damage"/>
    <property type="evidence" value="ECO:0000315"/>
    <property type="project" value="WormBase"/>
</dbReference>
<name>Q22418_CAEEL</name>
<dbReference type="GeneID" id="175885"/>
<proteinExistence type="predicted"/>
<dbReference type="PRINTS" id="PR00853">
    <property type="entry name" value="XPGRADSUPER"/>
</dbReference>
<comment type="cofactor">
    <cofactor evidence="1">
        <name>Mg(2+)</name>
        <dbReference type="ChEBI" id="CHEBI:18420"/>
    </cofactor>
</comment>
<dbReference type="SMART" id="SM00279">
    <property type="entry name" value="HhH2"/>
    <property type="match status" value="1"/>
</dbReference>
<dbReference type="SUPFAM" id="SSF47807">
    <property type="entry name" value="5' to 3' exonuclease, C-terminal subdomain"/>
    <property type="match status" value="1"/>
</dbReference>
<dbReference type="HOGENOM" id="CLU_647652_0_0_1"/>
<keyword evidence="2" id="KW-0540">Nuclease</keyword>
<evidence type="ECO:0000313" key="8">
    <source>
        <dbReference type="EMBL" id="CCD65214.1"/>
    </source>
</evidence>
<dbReference type="InterPro" id="IPR029060">
    <property type="entry name" value="PIN-like_dom_sf"/>
</dbReference>
<dbReference type="InParanoid" id="Q22418"/>
<evidence type="ECO:0000256" key="4">
    <source>
        <dbReference type="ARBA" id="ARBA00022801"/>
    </source>
</evidence>
<dbReference type="Bgee" id="WBGene00020442">
    <property type="expression patterns" value="Expressed in adult organism and 4 other cell types or tissues"/>
</dbReference>
<dbReference type="Gene3D" id="1.10.150.20">
    <property type="entry name" value="5' to 3' exonuclease, C-terminal subdomain"/>
    <property type="match status" value="1"/>
</dbReference>
<dbReference type="GO" id="GO:0000077">
    <property type="term" value="P:DNA damage checkpoint signaling"/>
    <property type="evidence" value="ECO:0000315"/>
    <property type="project" value="WormBase"/>
</dbReference>
<dbReference type="CDD" id="cd09904">
    <property type="entry name" value="H3TH_XPG"/>
    <property type="match status" value="1"/>
</dbReference>
<dbReference type="WormBase" id="T12A2.8">
    <property type="protein sequence ID" value="CE01401"/>
    <property type="gene ID" value="WBGene00020442"/>
    <property type="gene designation" value="gen-1"/>
</dbReference>
<dbReference type="PhylomeDB" id="Q22418"/>
<dbReference type="GO" id="GO:0005634">
    <property type="term" value="C:nucleus"/>
    <property type="evidence" value="ECO:0000250"/>
    <property type="project" value="WormBase"/>
</dbReference>
<dbReference type="STRING" id="6239.T12A2.8.2"/>
<dbReference type="PIR" id="T34350">
    <property type="entry name" value="T34350"/>
</dbReference>
<evidence type="ECO:0000313" key="10">
    <source>
        <dbReference type="WormBase" id="T12A2.8"/>
    </source>
</evidence>
<dbReference type="eggNOG" id="KOG2520">
    <property type="taxonomic scope" value="Eukaryota"/>
</dbReference>
<protein>
    <submittedName>
        <fullName evidence="8">GEN1 Holliday junction resolvase homolog</fullName>
    </submittedName>
</protein>
<dbReference type="KEGG" id="cel:CELE_T12A2.8"/>
<dbReference type="InterPro" id="IPR006085">
    <property type="entry name" value="XPG_DNA_repair_N"/>
</dbReference>
<dbReference type="InterPro" id="IPR008918">
    <property type="entry name" value="HhH2"/>
</dbReference>
<dbReference type="FunFam" id="3.40.50.1010:FF:000181">
    <property type="match status" value="1"/>
</dbReference>
<feature type="domain" description="XPG-I" evidence="6">
    <location>
        <begin position="121"/>
        <end position="194"/>
    </location>
</feature>
<dbReference type="PANTHER" id="PTHR11081:SF59">
    <property type="entry name" value="FI23547P1"/>
    <property type="match status" value="1"/>
</dbReference>
<dbReference type="CTD" id="175885"/>
<dbReference type="SUPFAM" id="SSF88723">
    <property type="entry name" value="PIN domain-like"/>
    <property type="match status" value="1"/>
</dbReference>
<evidence type="ECO:0000259" key="6">
    <source>
        <dbReference type="SMART" id="SM00484"/>
    </source>
</evidence>
<dbReference type="GO" id="GO:0000724">
    <property type="term" value="P:double-strand break repair via homologous recombination"/>
    <property type="evidence" value="ECO:0000315"/>
    <property type="project" value="WormBase"/>
</dbReference>
<feature type="domain" description="XPG N-terminal" evidence="7">
    <location>
        <begin position="1"/>
        <end position="100"/>
    </location>
</feature>
<dbReference type="GO" id="GO:0061064">
    <property type="term" value="P:negative regulation of nematode larval development"/>
    <property type="evidence" value="ECO:0000315"/>
    <property type="project" value="UniProtKB"/>
</dbReference>
<dbReference type="RefSeq" id="NP_498361.1">
    <property type="nucleotide sequence ID" value="NM_065960.5"/>
</dbReference>
<dbReference type="Proteomes" id="UP000001940">
    <property type="component" value="Chromosome III"/>
</dbReference>
<evidence type="ECO:0000256" key="5">
    <source>
        <dbReference type="ARBA" id="ARBA00022842"/>
    </source>
</evidence>
<gene>
    <name evidence="8 10" type="primary">gen-1</name>
    <name evidence="8" type="ORF">CELE_T12A2.8</name>
    <name evidence="10" type="ORF">T12A2.8</name>
</gene>
<dbReference type="AlphaFoldDB" id="Q22418"/>
<dbReference type="Gene3D" id="3.40.50.1010">
    <property type="entry name" value="5'-nuclease"/>
    <property type="match status" value="1"/>
</dbReference>
<dbReference type="GO" id="GO:0005737">
    <property type="term" value="C:cytoplasm"/>
    <property type="evidence" value="ECO:0000250"/>
    <property type="project" value="WormBase"/>
</dbReference>
<dbReference type="SMART" id="SM00485">
    <property type="entry name" value="XPGN"/>
    <property type="match status" value="1"/>
</dbReference>
<evidence type="ECO:0000256" key="1">
    <source>
        <dbReference type="ARBA" id="ARBA00001946"/>
    </source>
</evidence>
<keyword evidence="3" id="KW-0479">Metal-binding</keyword>
<sequence>MTINGIWEWANHVVRKVPNETMRDKTLSIDGHIWLYESLKGCEAHHQQTPNSYLVTFFTRIQRLLELKIIPIVVFDNINASSSAHESKDQNEFVPRKRRSFGDSPFTNLVDHVYKTNALLTELGIKVIIAPGDGEAQCARLEDLGVTSGCITTDFDYFLFGGKNLYRFDFTAGTSSTACLHDIMHLSLGRMFMEKKVSRPHLISTAILLGCDYFQRGVQNIGIVSVFDILGEFGDDGNEEIDPHVILDRFASYVREEIPARSEDTQRKLRLRRKKYNFPVGFPNCDAVHNAITMYLRPPVSSEIPKIIPRAANFQQVAEIMMKECGWPATRTQKELALSIRRKVHLTTTVAQTRIPDFFAATKSKNFTPIVEPCESLEDYISANNTWMRKRKRSESPQILQHHAKRQVPDRKRSVKIRAFKPYPTDVIELGDSD</sequence>
<dbReference type="AGR" id="WB:WBGene00020442"/>
<dbReference type="PANTHER" id="PTHR11081">
    <property type="entry name" value="FLAP ENDONUCLEASE FAMILY MEMBER"/>
    <property type="match status" value="1"/>
</dbReference>
<accession>Q22418</accession>
<keyword evidence="9" id="KW-1185">Reference proteome</keyword>
<dbReference type="OrthoDB" id="2959108at2759"/>
<dbReference type="GO" id="GO:0008821">
    <property type="term" value="F:crossover junction DNA endonuclease activity"/>
    <property type="evidence" value="ECO:0000314"/>
    <property type="project" value="WormBase"/>
</dbReference>
<dbReference type="InterPro" id="IPR036279">
    <property type="entry name" value="5-3_exonuclease_C_sf"/>
</dbReference>
<dbReference type="PaxDb" id="6239-T12A2.8.1"/>
<dbReference type="GO" id="GO:0003677">
    <property type="term" value="F:DNA binding"/>
    <property type="evidence" value="ECO:0007669"/>
    <property type="project" value="InterPro"/>
</dbReference>
<dbReference type="InterPro" id="IPR006086">
    <property type="entry name" value="XPG-I_dom"/>
</dbReference>
<organism evidence="8 9">
    <name type="scientific">Caenorhabditis elegans</name>
    <dbReference type="NCBI Taxonomy" id="6239"/>
    <lineage>
        <taxon>Eukaryota</taxon>
        <taxon>Metazoa</taxon>
        <taxon>Ecdysozoa</taxon>
        <taxon>Nematoda</taxon>
        <taxon>Chromadorea</taxon>
        <taxon>Rhabditida</taxon>
        <taxon>Rhabditina</taxon>
        <taxon>Rhabditomorpha</taxon>
        <taxon>Rhabditoidea</taxon>
        <taxon>Rhabditidae</taxon>
        <taxon>Peloderinae</taxon>
        <taxon>Caenorhabditis</taxon>
    </lineage>
</organism>
<dbReference type="Pfam" id="PF00752">
    <property type="entry name" value="XPG_N"/>
    <property type="match status" value="1"/>
</dbReference>
<evidence type="ECO:0000256" key="2">
    <source>
        <dbReference type="ARBA" id="ARBA00022722"/>
    </source>
</evidence>
<keyword evidence="5" id="KW-0460">Magnesium</keyword>
<evidence type="ECO:0000313" key="9">
    <source>
        <dbReference type="Proteomes" id="UP000001940"/>
    </source>
</evidence>
<dbReference type="OMA" id="CLIAMTI"/>
<dbReference type="SMART" id="SM00484">
    <property type="entry name" value="XPGI"/>
    <property type="match status" value="1"/>
</dbReference>
<dbReference type="FunCoup" id="Q22418">
    <property type="interactions" value="337"/>
</dbReference>